<gene>
    <name evidence="1" type="ORF">ACFSTG_10605</name>
</gene>
<accession>A0ABW5J1I0</accession>
<keyword evidence="2" id="KW-1185">Reference proteome</keyword>
<evidence type="ECO:0000313" key="2">
    <source>
        <dbReference type="Proteomes" id="UP001597468"/>
    </source>
</evidence>
<dbReference type="RefSeq" id="WP_380752286.1">
    <property type="nucleotide sequence ID" value="NZ_JBHULT010000009.1"/>
</dbReference>
<proteinExistence type="predicted"/>
<comment type="caution">
    <text evidence="1">The sequence shown here is derived from an EMBL/GenBank/DDBJ whole genome shotgun (WGS) entry which is preliminary data.</text>
</comment>
<dbReference type="Proteomes" id="UP001597468">
    <property type="component" value="Unassembled WGS sequence"/>
</dbReference>
<reference evidence="2" key="1">
    <citation type="journal article" date="2019" name="Int. J. Syst. Evol. Microbiol.">
        <title>The Global Catalogue of Microorganisms (GCM) 10K type strain sequencing project: providing services to taxonomists for standard genome sequencing and annotation.</title>
        <authorList>
            <consortium name="The Broad Institute Genomics Platform"/>
            <consortium name="The Broad Institute Genome Sequencing Center for Infectious Disease"/>
            <person name="Wu L."/>
            <person name="Ma J."/>
        </authorList>
    </citation>
    <scope>NUCLEOTIDE SEQUENCE [LARGE SCALE GENOMIC DNA]</scope>
    <source>
        <strain evidence="2">KCTC 42585</strain>
    </source>
</reference>
<dbReference type="EMBL" id="JBHULT010000009">
    <property type="protein sequence ID" value="MFD2518345.1"/>
    <property type="molecule type" value="Genomic_DNA"/>
</dbReference>
<name>A0ABW5J1I0_9FLAO</name>
<evidence type="ECO:0000313" key="1">
    <source>
        <dbReference type="EMBL" id="MFD2518345.1"/>
    </source>
</evidence>
<sequence length="328" mass="37482">MQNFTLLLLILMVYSCSDPIKEAKESNKITERVVWKKVDTIDIRSFNKDLEVGKLTMDVGVYFPSNLDTAFHKVTLAQMMESIRNAKEIFQPTGVQINLLFVKTGEVNPEYFSIQANEVPGIPETEYVNMYVHAKRHPSQLTGHAKEAFTSIIEPEESNERTIYLITLQDVFFPFMEVSEGRNWTVKSVRTGGLSFPTYSYSNTIPSAYRGVITISNLARPDRLRGTVAHELGHKVMNVSHEYKSTDPGHEVFADGGLMLYGDGEDIPSGKEGRWHLERLHLSPFLYRIEDGTKIWNSDYKEGGHYYDPLYGEKVIYFSGKEEIDTNW</sequence>
<organism evidence="1 2">
    <name type="scientific">Salinimicrobium flavum</name>
    <dbReference type="NCBI Taxonomy" id="1737065"/>
    <lineage>
        <taxon>Bacteria</taxon>
        <taxon>Pseudomonadati</taxon>
        <taxon>Bacteroidota</taxon>
        <taxon>Flavobacteriia</taxon>
        <taxon>Flavobacteriales</taxon>
        <taxon>Flavobacteriaceae</taxon>
        <taxon>Salinimicrobium</taxon>
    </lineage>
</organism>
<protein>
    <submittedName>
        <fullName evidence="1">ImmA/IrrE family metallo-endopeptidase</fullName>
    </submittedName>
</protein>